<evidence type="ECO:0000256" key="2">
    <source>
        <dbReference type="SAM" id="Phobius"/>
    </source>
</evidence>
<dbReference type="Gene3D" id="1.10.3730.20">
    <property type="match status" value="1"/>
</dbReference>
<dbReference type="EMBL" id="BAAAZG010000044">
    <property type="protein sequence ID" value="GAA4089324.1"/>
    <property type="molecule type" value="Genomic_DNA"/>
</dbReference>
<reference evidence="5" key="1">
    <citation type="journal article" date="2019" name="Int. J. Syst. Evol. Microbiol.">
        <title>The Global Catalogue of Microorganisms (GCM) 10K type strain sequencing project: providing services to taxonomists for standard genome sequencing and annotation.</title>
        <authorList>
            <consortium name="The Broad Institute Genomics Platform"/>
            <consortium name="The Broad Institute Genome Sequencing Center for Infectious Disease"/>
            <person name="Wu L."/>
            <person name="Ma J."/>
        </authorList>
    </citation>
    <scope>NUCLEOTIDE SEQUENCE [LARGE SCALE GENOMIC DNA]</scope>
    <source>
        <strain evidence="5">JCM 16702</strain>
    </source>
</reference>
<evidence type="ECO:0000313" key="5">
    <source>
        <dbReference type="Proteomes" id="UP001500683"/>
    </source>
</evidence>
<feature type="transmembrane region" description="Helical" evidence="2">
    <location>
        <begin position="172"/>
        <end position="191"/>
    </location>
</feature>
<feature type="transmembrane region" description="Helical" evidence="2">
    <location>
        <begin position="198"/>
        <end position="220"/>
    </location>
</feature>
<feature type="domain" description="EamA" evidence="3">
    <location>
        <begin position="150"/>
        <end position="272"/>
    </location>
</feature>
<dbReference type="InterPro" id="IPR037185">
    <property type="entry name" value="EmrE-like"/>
</dbReference>
<dbReference type="InterPro" id="IPR000620">
    <property type="entry name" value="EamA_dom"/>
</dbReference>
<keyword evidence="2" id="KW-1133">Transmembrane helix</keyword>
<feature type="transmembrane region" description="Helical" evidence="2">
    <location>
        <begin position="30"/>
        <end position="51"/>
    </location>
</feature>
<name>A0ABP7WID7_9ACTN</name>
<feature type="transmembrane region" description="Helical" evidence="2">
    <location>
        <begin position="6"/>
        <end position="23"/>
    </location>
</feature>
<sequence>MGVLLALASAVCYGIVDFTGGLLSRRASFAVVAVAGQAGGLALTVLLAPVIPASSVTFADLAWGAASGVGTAVGMLFLYRGLSRGAMSVVVPVSAVSGVALPVVIGVAVLHDRLSAASWLGVAVAVPALWLVSRTPDDDPSGTAAASDGLIAGTGVALQYVALAQAGSDAGIWPVLAGRVAATLVLLPLLVRAEKPSLVATLQAAAIGATAALALTFYLAATRQQLMVVAVVLSSFYPAIPVLLGVTALRERLTRWQTLGLTGAAAAVALLTTG</sequence>
<keyword evidence="5" id="KW-1185">Reference proteome</keyword>
<proteinExistence type="inferred from homology"/>
<comment type="similarity">
    <text evidence="1">Belongs to the EamA transporter family.</text>
</comment>
<protein>
    <submittedName>
        <fullName evidence="4">DMT family transporter</fullName>
    </submittedName>
</protein>
<evidence type="ECO:0000313" key="4">
    <source>
        <dbReference type="EMBL" id="GAA4089324.1"/>
    </source>
</evidence>
<dbReference type="Proteomes" id="UP001500683">
    <property type="component" value="Unassembled WGS sequence"/>
</dbReference>
<accession>A0ABP7WID7</accession>
<feature type="transmembrane region" description="Helical" evidence="2">
    <location>
        <begin position="89"/>
        <end position="110"/>
    </location>
</feature>
<keyword evidence="2" id="KW-0472">Membrane</keyword>
<dbReference type="Pfam" id="PF00892">
    <property type="entry name" value="EamA"/>
    <property type="match status" value="2"/>
</dbReference>
<feature type="transmembrane region" description="Helical" evidence="2">
    <location>
        <begin position="63"/>
        <end position="82"/>
    </location>
</feature>
<comment type="caution">
    <text evidence="4">The sequence shown here is derived from an EMBL/GenBank/DDBJ whole genome shotgun (WGS) entry which is preliminary data.</text>
</comment>
<keyword evidence="2" id="KW-0812">Transmembrane</keyword>
<evidence type="ECO:0000259" key="3">
    <source>
        <dbReference type="Pfam" id="PF00892"/>
    </source>
</evidence>
<evidence type="ECO:0000256" key="1">
    <source>
        <dbReference type="ARBA" id="ARBA00007362"/>
    </source>
</evidence>
<organism evidence="4 5">
    <name type="scientific">Actinomadura miaoliensis</name>
    <dbReference type="NCBI Taxonomy" id="430685"/>
    <lineage>
        <taxon>Bacteria</taxon>
        <taxon>Bacillati</taxon>
        <taxon>Actinomycetota</taxon>
        <taxon>Actinomycetes</taxon>
        <taxon>Streptosporangiales</taxon>
        <taxon>Thermomonosporaceae</taxon>
        <taxon>Actinomadura</taxon>
    </lineage>
</organism>
<feature type="domain" description="EamA" evidence="3">
    <location>
        <begin position="1"/>
        <end position="133"/>
    </location>
</feature>
<dbReference type="SUPFAM" id="SSF103481">
    <property type="entry name" value="Multidrug resistance efflux transporter EmrE"/>
    <property type="match status" value="2"/>
</dbReference>
<dbReference type="RefSeq" id="WP_344953741.1">
    <property type="nucleotide sequence ID" value="NZ_BAAAZG010000044.1"/>
</dbReference>
<feature type="transmembrane region" description="Helical" evidence="2">
    <location>
        <begin position="226"/>
        <end position="249"/>
    </location>
</feature>
<gene>
    <name evidence="4" type="ORF">GCM10022214_57400</name>
</gene>